<evidence type="ECO:0000259" key="1">
    <source>
        <dbReference type="Pfam" id="PF14534"/>
    </source>
</evidence>
<dbReference type="EMBL" id="CP068053">
    <property type="protein sequence ID" value="QQT02410.1"/>
    <property type="molecule type" value="Genomic_DNA"/>
</dbReference>
<accession>A0A974S319</accession>
<sequence length="122" mass="14354">MTYQKALKDYLSATNTHEFTNVQKVLDCQAIFWFSDRTCTTLPEIKRYFENAWERIKEEKYSAKEVKWVAVEENTATCLYTYHWEGFLDNHFVSGSGRATNIFVKDEKGSWKLVHEHLSGNC</sequence>
<dbReference type="Proteomes" id="UP000595254">
    <property type="component" value="Chromosome"/>
</dbReference>
<protein>
    <submittedName>
        <fullName evidence="2">Nuclear transport factor 2 family protein</fullName>
    </submittedName>
</protein>
<proteinExistence type="predicted"/>
<dbReference type="InterPro" id="IPR032710">
    <property type="entry name" value="NTF2-like_dom_sf"/>
</dbReference>
<feature type="domain" description="DUF4440" evidence="1">
    <location>
        <begin position="6"/>
        <end position="113"/>
    </location>
</feature>
<dbReference type="RefSeq" id="WP_040372507.1">
    <property type="nucleotide sequence ID" value="NZ_CP068053.1"/>
</dbReference>
<dbReference type="AlphaFoldDB" id="A0A974S319"/>
<evidence type="ECO:0000313" key="3">
    <source>
        <dbReference type="Proteomes" id="UP000595254"/>
    </source>
</evidence>
<evidence type="ECO:0000313" key="2">
    <source>
        <dbReference type="EMBL" id="QQT02410.1"/>
    </source>
</evidence>
<dbReference type="Pfam" id="PF14534">
    <property type="entry name" value="DUF4440"/>
    <property type="match status" value="1"/>
</dbReference>
<name>A0A974S319_PERPY</name>
<keyword evidence="3" id="KW-1185">Reference proteome</keyword>
<dbReference type="Gene3D" id="3.10.450.50">
    <property type="match status" value="1"/>
</dbReference>
<reference evidence="2 3" key="1">
    <citation type="submission" date="2021-01" db="EMBL/GenBank/DDBJ databases">
        <title>FDA dAtabase for Regulatory Grade micrObial Sequences (FDA-ARGOS): Supporting development and validation of Infectious Disease Dx tests.</title>
        <authorList>
            <person name="Nelson B."/>
            <person name="Plummer A."/>
            <person name="Tallon L."/>
            <person name="Sadzewicz L."/>
            <person name="Zhao X."/>
            <person name="Boylan J."/>
            <person name="Ott S."/>
            <person name="Bowen H."/>
            <person name="Vavikolanu K."/>
            <person name="Mehta A."/>
            <person name="Aluvathingal J."/>
            <person name="Nadendla S."/>
            <person name="Myers T."/>
            <person name="Yan Y."/>
            <person name="Sichtig H."/>
        </authorList>
    </citation>
    <scope>NUCLEOTIDE SEQUENCE [LARGE SCALE GENOMIC DNA]</scope>
    <source>
        <strain evidence="2 3">FDAARGOS_1161</strain>
    </source>
</reference>
<dbReference type="SUPFAM" id="SSF54427">
    <property type="entry name" value="NTF2-like"/>
    <property type="match status" value="1"/>
</dbReference>
<gene>
    <name evidence="2" type="ORF">I6J18_11575</name>
</gene>
<organism evidence="2 3">
    <name type="scientific">Peribacillus psychrosaccharolyticus</name>
    <name type="common">Bacillus psychrosaccharolyticus</name>
    <dbReference type="NCBI Taxonomy" id="1407"/>
    <lineage>
        <taxon>Bacteria</taxon>
        <taxon>Bacillati</taxon>
        <taxon>Bacillota</taxon>
        <taxon>Bacilli</taxon>
        <taxon>Bacillales</taxon>
        <taxon>Bacillaceae</taxon>
        <taxon>Peribacillus</taxon>
    </lineage>
</organism>
<dbReference type="KEGG" id="ppsr:I6J18_11575"/>
<dbReference type="InterPro" id="IPR027843">
    <property type="entry name" value="DUF4440"/>
</dbReference>